<accession>A0AAE1DV05</accession>
<reference evidence="2" key="1">
    <citation type="journal article" date="2023" name="G3 (Bethesda)">
        <title>A reference genome for the long-term kleptoplast-retaining sea slug Elysia crispata morphotype clarki.</title>
        <authorList>
            <person name="Eastman K.E."/>
            <person name="Pendleton A.L."/>
            <person name="Shaikh M.A."/>
            <person name="Suttiyut T."/>
            <person name="Ogas R."/>
            <person name="Tomko P."/>
            <person name="Gavelis G."/>
            <person name="Widhalm J.R."/>
            <person name="Wisecaver J.H."/>
        </authorList>
    </citation>
    <scope>NUCLEOTIDE SEQUENCE</scope>
    <source>
        <strain evidence="2">ECLA1</strain>
    </source>
</reference>
<comment type="caution">
    <text evidence="2">The sequence shown here is derived from an EMBL/GenBank/DDBJ whole genome shotgun (WGS) entry which is preliminary data.</text>
</comment>
<dbReference type="Proteomes" id="UP001283361">
    <property type="component" value="Unassembled WGS sequence"/>
</dbReference>
<proteinExistence type="predicted"/>
<feature type="compositionally biased region" description="Basic and acidic residues" evidence="1">
    <location>
        <begin position="13"/>
        <end position="24"/>
    </location>
</feature>
<name>A0AAE1DV05_9GAST</name>
<keyword evidence="3" id="KW-1185">Reference proteome</keyword>
<dbReference type="EMBL" id="JAWDGP010002355">
    <property type="protein sequence ID" value="KAK3783767.1"/>
    <property type="molecule type" value="Genomic_DNA"/>
</dbReference>
<protein>
    <submittedName>
        <fullName evidence="2">Uncharacterized protein</fullName>
    </submittedName>
</protein>
<evidence type="ECO:0000313" key="2">
    <source>
        <dbReference type="EMBL" id="KAK3783767.1"/>
    </source>
</evidence>
<organism evidence="2 3">
    <name type="scientific">Elysia crispata</name>
    <name type="common">lettuce slug</name>
    <dbReference type="NCBI Taxonomy" id="231223"/>
    <lineage>
        <taxon>Eukaryota</taxon>
        <taxon>Metazoa</taxon>
        <taxon>Spiralia</taxon>
        <taxon>Lophotrochozoa</taxon>
        <taxon>Mollusca</taxon>
        <taxon>Gastropoda</taxon>
        <taxon>Heterobranchia</taxon>
        <taxon>Euthyneura</taxon>
        <taxon>Panpulmonata</taxon>
        <taxon>Sacoglossa</taxon>
        <taxon>Placobranchoidea</taxon>
        <taxon>Plakobranchidae</taxon>
        <taxon>Elysia</taxon>
    </lineage>
</organism>
<dbReference type="AlphaFoldDB" id="A0AAE1DV05"/>
<gene>
    <name evidence="2" type="ORF">RRG08_063429</name>
</gene>
<sequence>MERPPADGTAHTHTAELRTDRQTDNTDLVSKVHCSRMTHRAKVNHSSAVRTGANFFFGFIFAQAHLKTVHTACAVGSARSLAAQGRFALVFDAQNKKQGGRNANLPYMILDKAKSPLFPEKRFSQSPTLVETVLTGIAYSMRTEGSLQTFRPAMFGAMGVSEAHHLPSSTLPEADRLLVLAAAEQAPDKDTVE</sequence>
<feature type="region of interest" description="Disordered" evidence="1">
    <location>
        <begin position="1"/>
        <end position="26"/>
    </location>
</feature>
<evidence type="ECO:0000313" key="3">
    <source>
        <dbReference type="Proteomes" id="UP001283361"/>
    </source>
</evidence>
<evidence type="ECO:0000256" key="1">
    <source>
        <dbReference type="SAM" id="MobiDB-lite"/>
    </source>
</evidence>